<dbReference type="Proteomes" id="UP000195570">
    <property type="component" value="Unassembled WGS sequence"/>
</dbReference>
<proteinExistence type="predicted"/>
<dbReference type="Gene3D" id="1.20.1260.80">
    <property type="match status" value="1"/>
</dbReference>
<organism evidence="3 4">
    <name type="scientific">Trypanosoma equiperdum</name>
    <dbReference type="NCBI Taxonomy" id="5694"/>
    <lineage>
        <taxon>Eukaryota</taxon>
        <taxon>Discoba</taxon>
        <taxon>Euglenozoa</taxon>
        <taxon>Kinetoplastea</taxon>
        <taxon>Metakinetoplastina</taxon>
        <taxon>Trypanosomatida</taxon>
        <taxon>Trypanosomatidae</taxon>
        <taxon>Trypanosoma</taxon>
    </lineage>
</organism>
<evidence type="ECO:0000313" key="4">
    <source>
        <dbReference type="Proteomes" id="UP000195570"/>
    </source>
</evidence>
<reference evidence="3" key="1">
    <citation type="submission" date="2016-09" db="EMBL/GenBank/DDBJ databases">
        <authorList>
            <person name="Hebert L."/>
            <person name="Moumen B."/>
        </authorList>
    </citation>
    <scope>NUCLEOTIDE SEQUENCE [LARGE SCALE GENOMIC DNA]</scope>
    <source>
        <strain evidence="3">OVI</strain>
    </source>
</reference>
<dbReference type="VEuPathDB" id="TriTrypDB:TEOVI_000097600"/>
<feature type="chain" id="PRO_5009235370" description="Trypanosoma glutamic acid/alanine-rich protein domain-containing protein" evidence="1">
    <location>
        <begin position="22"/>
        <end position="272"/>
    </location>
</feature>
<name>A0A1G4IBQ7_TRYEQ</name>
<sequence length="272" mass="29643">MFISGLFVLAVALCCTNPTDGCDSNFTLAQVLALCQITEQLRGLKEVVMKIGPRAVEEALFTLKAKKRSEVSLRRAEEAAERDRNAGFAAERARLAYDSVCEAVEFAEYAATSIEGRASSLLVIQEYYVPFLEDVMLRVGTDAEAAEAQEAAMSCLQTKRSVSPTSLSEAALELRVRLGVRNFRALRRDLHRAAFCLYSLKKTAAKIALARSSVEEIEYLINEAANEAECVSPPKGGIQGQLPSDESDSSNLVTVISAVPICWLLATITRVL</sequence>
<feature type="signal peptide" evidence="1">
    <location>
        <begin position="1"/>
        <end position="21"/>
    </location>
</feature>
<keyword evidence="4" id="KW-1185">Reference proteome</keyword>
<evidence type="ECO:0000313" key="3">
    <source>
        <dbReference type="EMBL" id="SCU69410.1"/>
    </source>
</evidence>
<comment type="caution">
    <text evidence="3">The sequence shown here is derived from an EMBL/GenBank/DDBJ whole genome shotgun (WGS) entry which is preliminary data.</text>
</comment>
<dbReference type="AlphaFoldDB" id="A0A1G4IBQ7"/>
<dbReference type="Pfam" id="PF16731">
    <property type="entry name" value="GARP"/>
    <property type="match status" value="1"/>
</dbReference>
<dbReference type="InterPro" id="IPR031987">
    <property type="entry name" value="GARP"/>
</dbReference>
<evidence type="ECO:0000259" key="2">
    <source>
        <dbReference type="Pfam" id="PF16731"/>
    </source>
</evidence>
<dbReference type="EMBL" id="CZPT02001210">
    <property type="protein sequence ID" value="SCU69410.1"/>
    <property type="molecule type" value="Genomic_DNA"/>
</dbReference>
<gene>
    <name evidence="3" type="ORF">TEOVI_000097600</name>
</gene>
<protein>
    <recommendedName>
        <fullName evidence="2">Trypanosoma glutamic acid/alanine-rich protein domain-containing protein</fullName>
    </recommendedName>
</protein>
<dbReference type="RefSeq" id="XP_067080388.1">
    <property type="nucleotide sequence ID" value="XM_067224287.1"/>
</dbReference>
<keyword evidence="1" id="KW-0732">Signal</keyword>
<evidence type="ECO:0000256" key="1">
    <source>
        <dbReference type="SAM" id="SignalP"/>
    </source>
</evidence>
<feature type="domain" description="Trypanosoma glutamic acid/alanine-rich protein" evidence="2">
    <location>
        <begin position="29"/>
        <end position="216"/>
    </location>
</feature>
<dbReference type="GeneID" id="92374916"/>
<accession>A0A1G4IBQ7</accession>